<accession>C9Z9I9</accession>
<dbReference type="GO" id="GO:0016052">
    <property type="term" value="P:carbohydrate catabolic process"/>
    <property type="evidence" value="ECO:0007669"/>
    <property type="project" value="TreeGrafter"/>
</dbReference>
<dbReference type="CAZy" id="GH1">
    <property type="family name" value="Glycoside Hydrolase Family 1"/>
</dbReference>
<organism evidence="5 6">
    <name type="scientific">Streptomyces scabiei (strain 87.22)</name>
    <dbReference type="NCBI Taxonomy" id="680198"/>
    <lineage>
        <taxon>Bacteria</taxon>
        <taxon>Bacillati</taxon>
        <taxon>Actinomycetota</taxon>
        <taxon>Actinomycetes</taxon>
        <taxon>Kitasatosporales</taxon>
        <taxon>Streptomycetaceae</taxon>
        <taxon>Streptomyces</taxon>
    </lineage>
</organism>
<dbReference type="PANTHER" id="PTHR10353">
    <property type="entry name" value="GLYCOSYL HYDROLASE"/>
    <property type="match status" value="1"/>
</dbReference>
<dbReference type="Pfam" id="PF00232">
    <property type="entry name" value="Glyco_hydro_1"/>
    <property type="match status" value="1"/>
</dbReference>
<evidence type="ECO:0000313" key="5">
    <source>
        <dbReference type="EMBL" id="CBG74663.1"/>
    </source>
</evidence>
<dbReference type="InterPro" id="IPR001360">
    <property type="entry name" value="Glyco_hydro_1"/>
</dbReference>
<dbReference type="Proteomes" id="UP000001444">
    <property type="component" value="Chromosome"/>
</dbReference>
<dbReference type="GO" id="GO:0005829">
    <property type="term" value="C:cytosol"/>
    <property type="evidence" value="ECO:0007669"/>
    <property type="project" value="TreeGrafter"/>
</dbReference>
<dbReference type="AlphaFoldDB" id="C9Z9I9"/>
<protein>
    <submittedName>
        <fullName evidence="5">Putative beta-glucosidase</fullName>
    </submittedName>
</protein>
<evidence type="ECO:0000256" key="4">
    <source>
        <dbReference type="RuleBase" id="RU003690"/>
    </source>
</evidence>
<dbReference type="SUPFAM" id="SSF51445">
    <property type="entry name" value="(Trans)glycosidases"/>
    <property type="match status" value="1"/>
</dbReference>
<keyword evidence="3" id="KW-0326">Glycosidase</keyword>
<reference evidence="5 6" key="1">
    <citation type="journal article" date="2010" name="Mol. Plant Microbe Interact.">
        <title>Streptomyces scabies 87-22 contains a coronafacic acid-like biosynthetic cluster that contributes to plant-microbe interactions.</title>
        <authorList>
            <person name="Bignell D.R."/>
            <person name="Seipke R.F."/>
            <person name="Huguet-Tapia J.C."/>
            <person name="Chambers A.H."/>
            <person name="Parry R.J."/>
            <person name="Loria R."/>
        </authorList>
    </citation>
    <scope>NUCLEOTIDE SEQUENCE [LARGE SCALE GENOMIC DNA]</scope>
    <source>
        <strain evidence="5 6">87.22</strain>
    </source>
</reference>
<dbReference type="PANTHER" id="PTHR10353:SF209">
    <property type="entry name" value="GALACTOLIPID GALACTOSYLTRANSFERASE SFR2, CHLOROPLASTIC"/>
    <property type="match status" value="1"/>
</dbReference>
<dbReference type="HOGENOM" id="CLU_001859_1_3_11"/>
<name>C9Z9I9_STRSW</name>
<evidence type="ECO:0000313" key="6">
    <source>
        <dbReference type="Proteomes" id="UP000001444"/>
    </source>
</evidence>
<comment type="similarity">
    <text evidence="1 4">Belongs to the glycosyl hydrolase 1 family.</text>
</comment>
<keyword evidence="6" id="KW-1185">Reference proteome</keyword>
<dbReference type="PRINTS" id="PR00131">
    <property type="entry name" value="GLHYDRLASE1"/>
</dbReference>
<proteinExistence type="inferred from homology"/>
<dbReference type="EMBL" id="FN554889">
    <property type="protein sequence ID" value="CBG74663.1"/>
    <property type="molecule type" value="Genomic_DNA"/>
</dbReference>
<dbReference type="eggNOG" id="COG2723">
    <property type="taxonomic scope" value="Bacteria"/>
</dbReference>
<evidence type="ECO:0000256" key="1">
    <source>
        <dbReference type="ARBA" id="ARBA00010838"/>
    </source>
</evidence>
<evidence type="ECO:0000256" key="3">
    <source>
        <dbReference type="ARBA" id="ARBA00023295"/>
    </source>
</evidence>
<dbReference type="InterPro" id="IPR017853">
    <property type="entry name" value="GH"/>
</dbReference>
<gene>
    <name evidence="5" type="ordered locus">SCAB_76911</name>
</gene>
<sequence length="472" mass="53024">MFRRSRTHAARAGFEVVRRHADSFCSTTARLIPTNSEPQELLIVPEPLIFPERFLWGAATAAHQVEGNNANSDWWEWETDPAPKAPMAGPSGMACDHFNRYKDDIALLAELGLNTYRFSVEWARVEPRQGEFDREALQHYADMVETCLTHGVTPMITLQHFTLPAWVTHAGAWTNAELPAWFTRYTRHVMEHLQNRAPYICTINEPGNMITRGYLGTFPTPPFVRNLDAFDAAASGVIAAHRNAREVIRELAPGVKVGMAHALQDWHANPGGVPAMEWARELHEDRFFAETADDDFIGVQTYTRLDVNAPRITKPLSAALLRSRRLTQSLALPYLRRQAAAVSAEGAPVGEGRRTQMGYLWAPEAVEATTRRVAGLFPGKEIVLTEHGVATDVDSERIDYIRAGLRVVHRLIGDGLPITGYVHWSLLDNFEWWDGYGPKYGLVAVDRSTQERVVKPSAHWYGDVARINRMPT</sequence>
<dbReference type="STRING" id="680198.SCAB_76911"/>
<dbReference type="GO" id="GO:0008422">
    <property type="term" value="F:beta-glucosidase activity"/>
    <property type="evidence" value="ECO:0007669"/>
    <property type="project" value="TreeGrafter"/>
</dbReference>
<dbReference type="Gene3D" id="3.20.20.80">
    <property type="entry name" value="Glycosidases"/>
    <property type="match status" value="1"/>
</dbReference>
<evidence type="ECO:0000256" key="2">
    <source>
        <dbReference type="ARBA" id="ARBA00022801"/>
    </source>
</evidence>
<dbReference type="KEGG" id="scb:SCAB_76911"/>
<keyword evidence="2" id="KW-0378">Hydrolase</keyword>